<dbReference type="InterPro" id="IPR001650">
    <property type="entry name" value="Helicase_C-like"/>
</dbReference>
<evidence type="ECO:0000256" key="5">
    <source>
        <dbReference type="ARBA" id="ARBA00024355"/>
    </source>
</evidence>
<evidence type="ECO:0000313" key="13">
    <source>
        <dbReference type="EMBL" id="PAV80584.1"/>
    </source>
</evidence>
<dbReference type="PANTHER" id="PTHR24031">
    <property type="entry name" value="RNA HELICASE"/>
    <property type="match status" value="1"/>
</dbReference>
<dbReference type="Proteomes" id="UP000218231">
    <property type="component" value="Unassembled WGS sequence"/>
</dbReference>
<dbReference type="CDD" id="cd18787">
    <property type="entry name" value="SF2_C_DEAD"/>
    <property type="match status" value="1"/>
</dbReference>
<feature type="domain" description="Helicase C-terminal" evidence="11">
    <location>
        <begin position="1513"/>
        <end position="1675"/>
    </location>
</feature>
<dbReference type="Pfam" id="PF00270">
    <property type="entry name" value="DEAD"/>
    <property type="match status" value="1"/>
</dbReference>
<evidence type="ECO:0000256" key="4">
    <source>
        <dbReference type="ARBA" id="ARBA00022884"/>
    </source>
</evidence>
<comment type="similarity">
    <text evidence="5">Belongs to the DEAD box helicase family. DDX52/ROK1 subfamily.</text>
</comment>
<evidence type="ECO:0000256" key="7">
    <source>
        <dbReference type="RuleBase" id="RU365068"/>
    </source>
</evidence>
<feature type="compositionally biased region" description="Basic residues" evidence="8">
    <location>
        <begin position="915"/>
        <end position="924"/>
    </location>
</feature>
<dbReference type="SMART" id="SM00490">
    <property type="entry name" value="HELICc"/>
    <property type="match status" value="1"/>
</dbReference>
<evidence type="ECO:0000256" key="2">
    <source>
        <dbReference type="ARBA" id="ARBA00022801"/>
    </source>
</evidence>
<dbReference type="InterPro" id="IPR014001">
    <property type="entry name" value="Helicase_ATP-bd"/>
</dbReference>
<dbReference type="PROSITE" id="PS51194">
    <property type="entry name" value="HELICASE_CTER"/>
    <property type="match status" value="1"/>
</dbReference>
<sequence>MGKEATKGQKQIHEQNKETIKFYGLAAGVSALLYLFSTQFLSNFTTSAYVCFGISASIQLFTLLFMKKISSAHFDERGNVADAGGDLNDPSALGEYCKDAIILAVITQIVALYSNYGFLILLAFPLAIGWKVITSFIIPWIFAEPAESAIDPKKQRRNDHRREKIIDLDEFIDCPADSRLAEGGFPVSASGSGYPSSTNDNFLYQQPVHNAEDERIYEITKQINAYSTPQAIPQYARMILQKLFVDPSVDLCSILPLNRHPSPTDYSTYESVLRLIDASSPFFDAIFDSGPELYMELWHAIRTQVDRTTVQMKHAVESVLMQAVATYVLRMLPTENLPSSSLPYHQQGPSSTLTESRLTTPLRLILPTSPYLNRVNYENSPSAVSHSHSPNSYAGHPKAVTMFCRLVTIVCWTKQFPSLVRLQLLRYCLKQFHVYCLYDANDKEQMSAKAELHLHAPFMESLYSFLKIALEQSPSYPVLFYIAQCWATYCRPWRYSDRADAMNDLLWTQFAQLNEAFYRVLLGKIHKKLVTFRIDNESIKSYRLVAEFCWKSPMCDILRNLNLDVVNSTKPVLSAVFECNIKLEQRIAEEKNKSTSIWAKVASLSETSTHPETELLKVTGQLLAEADHSIGTSFVEEKRKAMHEDKRPLSPLDGTINSTLWTDTFETPKRGYLPDHVTDPITGIMSLTPLGREQVLSGERSFDFSVCSQVLPRSFFPPAPYEFGPLARLLDALSARISSLGIVQFLADSYSSQSTMGRLSRVLMDPPIPDPTRVQSPYFRPYLQRYPPRLRLRASFQCSQVFLFKIFTEAKTLLPLFSPAVDLLASVSIPIRFKMTREEIERERKVYECETLWNMRRQFLEKHWDDVPRDQLVCDSNLFVNIYIMGCEYSPHVMERIFEMSRGIINMSSKQRKLAKASRRHTVKSKLPTIASEASDSKQSETSSADIQMEAAESSNYSDQVRPTISQNQESQIGQQVIHKTADTQGQSIAPQVKNSDRAASEQFEERLRDMKVILLEADFEASSTEMLNFATQRGKMRYDARPNALGDFEVQINGHTIFRQRFPDDCKDAQANAVNALVESFLNADSPRVKGREIWFEDDDPSVCYLRSIERSLTKSRKFMHNVQDFKDLTDALENVNLVLEKSIKHLKGWSQELELRTGGLILVKRILSKGECVADKTKQIVNDCCAKIAETILKGFKVTMASDGLLLLGEKIMSSDVLRQLTFGVKTAKRKVAPNKQNQAVKRTKEEDEEKGDAENVELINEETDEAKKEKQLKFLLRQNRIFSWGDDIPQAISSFDQVDSLPADIRQCLAQFNIDKPTPIQMQAIPAMLNDRNILACAPTGSGKTLAFAIPILNKINKLNKLKKYADGTKLFALILEPTKELAAQTYNQMLIYGGNIASCALFDSDKLPENVQILVSTPRRLLDKLDSLQTEYLRWLVVDESDRLFDTLEGEENCFRNQLAAIYRACSGKFTKRAFFSATFSHEVEKWCKETIPQLVTVCVGERNTANSHIKQELIFCGSEDGKRVTFRELLTQFEPPAIVFVQSKDRADQLAALISEYEPLLKYGVMSSERSLKERRKALNDFRTGGIWLLICTELLSRGVDVKNVNLVLNYDVPTSIVSYIHRIGRTGRAGQVGKAVTYFTEDDIPLMRPIANVVEHSGGSLPAYLLEVRKLDKRSKKRLLKSAPVRYDIAPKHAVDKIKPKRRKMKNKKDGKRGVQVDKIKKVKKIKNKTESKIEEDRN</sequence>
<keyword evidence="9" id="KW-0472">Membrane</keyword>
<evidence type="ECO:0000259" key="10">
    <source>
        <dbReference type="PROSITE" id="PS51192"/>
    </source>
</evidence>
<protein>
    <recommendedName>
        <fullName evidence="7">ATP-dependent RNA helicase</fullName>
        <ecNumber evidence="7">3.6.4.13</ecNumber>
    </recommendedName>
</protein>
<comment type="catalytic activity">
    <reaction evidence="6 7">
        <text>ATP + H2O = ADP + phosphate + H(+)</text>
        <dbReference type="Rhea" id="RHEA:13065"/>
        <dbReference type="ChEBI" id="CHEBI:15377"/>
        <dbReference type="ChEBI" id="CHEBI:15378"/>
        <dbReference type="ChEBI" id="CHEBI:30616"/>
        <dbReference type="ChEBI" id="CHEBI:43474"/>
        <dbReference type="ChEBI" id="CHEBI:456216"/>
        <dbReference type="EC" id="3.6.4.13"/>
    </reaction>
</comment>
<dbReference type="SMART" id="SM00487">
    <property type="entry name" value="DEXDc"/>
    <property type="match status" value="1"/>
</dbReference>
<feature type="transmembrane region" description="Helical" evidence="9">
    <location>
        <begin position="118"/>
        <end position="142"/>
    </location>
</feature>
<dbReference type="InterPro" id="IPR057067">
    <property type="entry name" value="Paxt-1-like_C"/>
</dbReference>
<dbReference type="PROSITE" id="PS51192">
    <property type="entry name" value="HELICASE_ATP_BIND_1"/>
    <property type="match status" value="1"/>
</dbReference>
<keyword evidence="14" id="KW-1185">Reference proteome</keyword>
<evidence type="ECO:0000313" key="14">
    <source>
        <dbReference type="Proteomes" id="UP000218231"/>
    </source>
</evidence>
<dbReference type="Pfam" id="PF11952">
    <property type="entry name" value="XTBD"/>
    <property type="match status" value="1"/>
</dbReference>
<feature type="compositionally biased region" description="Polar residues" evidence="8">
    <location>
        <begin position="953"/>
        <end position="970"/>
    </location>
</feature>
<comment type="function">
    <text evidence="7">RNA helicase.</text>
</comment>
<keyword evidence="2 7" id="KW-0378">Hydrolase</keyword>
<dbReference type="OrthoDB" id="360161at2759"/>
<feature type="domain" description="Helicase ATP-binding" evidence="10">
    <location>
        <begin position="1328"/>
        <end position="1502"/>
    </location>
</feature>
<evidence type="ECO:0000256" key="3">
    <source>
        <dbReference type="ARBA" id="ARBA00022840"/>
    </source>
</evidence>
<dbReference type="GO" id="GO:0016787">
    <property type="term" value="F:hydrolase activity"/>
    <property type="evidence" value="ECO:0007669"/>
    <property type="project" value="UniProtKB-KW"/>
</dbReference>
<keyword evidence="9" id="KW-0812">Transmembrane</keyword>
<dbReference type="GO" id="GO:0005524">
    <property type="term" value="F:ATP binding"/>
    <property type="evidence" value="ECO:0007669"/>
    <property type="project" value="UniProtKB-UniRule"/>
</dbReference>
<evidence type="ECO:0000256" key="9">
    <source>
        <dbReference type="SAM" id="Phobius"/>
    </source>
</evidence>
<evidence type="ECO:0000256" key="8">
    <source>
        <dbReference type="SAM" id="MobiDB-lite"/>
    </source>
</evidence>
<feature type="region of interest" description="Disordered" evidence="8">
    <location>
        <begin position="1236"/>
        <end position="1256"/>
    </location>
</feature>
<feature type="region of interest" description="Disordered" evidence="8">
    <location>
        <begin position="1703"/>
        <end position="1745"/>
    </location>
</feature>
<dbReference type="EMBL" id="LIAE01007250">
    <property type="protein sequence ID" value="PAV80584.1"/>
    <property type="molecule type" value="Genomic_DNA"/>
</dbReference>
<keyword evidence="3 7" id="KW-0067">ATP-binding</keyword>
<organism evidence="13 14">
    <name type="scientific">Diploscapter pachys</name>
    <dbReference type="NCBI Taxonomy" id="2018661"/>
    <lineage>
        <taxon>Eukaryota</taxon>
        <taxon>Metazoa</taxon>
        <taxon>Ecdysozoa</taxon>
        <taxon>Nematoda</taxon>
        <taxon>Chromadorea</taxon>
        <taxon>Rhabditida</taxon>
        <taxon>Rhabditina</taxon>
        <taxon>Rhabditomorpha</taxon>
        <taxon>Rhabditoidea</taxon>
        <taxon>Rhabditidae</taxon>
        <taxon>Diploscapter</taxon>
    </lineage>
</organism>
<dbReference type="InterPro" id="IPR027417">
    <property type="entry name" value="P-loop_NTPase"/>
</dbReference>
<dbReference type="Pfam" id="PF00271">
    <property type="entry name" value="Helicase_C"/>
    <property type="match status" value="1"/>
</dbReference>
<feature type="domain" description="XRN2-binding (XTBD)" evidence="12">
    <location>
        <begin position="840"/>
        <end position="926"/>
    </location>
</feature>
<dbReference type="Pfam" id="PF05620">
    <property type="entry name" value="TMEM208_SND2"/>
    <property type="match status" value="1"/>
</dbReference>
<feature type="compositionally biased region" description="Basic residues" evidence="8">
    <location>
        <begin position="1705"/>
        <end position="1717"/>
    </location>
</feature>
<feature type="compositionally biased region" description="Basic and acidic residues" evidence="8">
    <location>
        <begin position="1734"/>
        <end position="1745"/>
    </location>
</feature>
<keyword evidence="1 7" id="KW-0547">Nucleotide-binding</keyword>
<dbReference type="GO" id="GO:0030490">
    <property type="term" value="P:maturation of SSU-rRNA"/>
    <property type="evidence" value="ECO:0007669"/>
    <property type="project" value="InterPro"/>
</dbReference>
<keyword evidence="9" id="KW-1133">Transmembrane helix</keyword>
<dbReference type="PROSITE" id="PS51827">
    <property type="entry name" value="XTBD"/>
    <property type="match status" value="1"/>
</dbReference>
<evidence type="ECO:0000259" key="11">
    <source>
        <dbReference type="PROSITE" id="PS51194"/>
    </source>
</evidence>
<dbReference type="GO" id="GO:0003724">
    <property type="term" value="F:RNA helicase activity"/>
    <property type="evidence" value="ECO:0007669"/>
    <property type="project" value="UniProtKB-EC"/>
</dbReference>
<comment type="domain">
    <text evidence="7">The Q motif is unique to and characteristic of the DEAD box family of RNA helicases and controls ATP binding and hydrolysis.</text>
</comment>
<proteinExistence type="inferred from homology"/>
<keyword evidence="4 7" id="KW-0694">RNA-binding</keyword>
<dbReference type="InterPro" id="IPR021859">
    <property type="entry name" value="XTBD"/>
</dbReference>
<dbReference type="InterPro" id="IPR044764">
    <property type="entry name" value="DDX52/Rok1_DEADc"/>
</dbReference>
<dbReference type="STRING" id="2018661.A0A2A2L337"/>
<feature type="region of interest" description="Disordered" evidence="8">
    <location>
        <begin position="915"/>
        <end position="970"/>
    </location>
</feature>
<dbReference type="SUPFAM" id="SSF52540">
    <property type="entry name" value="P-loop containing nucleoside triphosphate hydrolases"/>
    <property type="match status" value="1"/>
</dbReference>
<feature type="transmembrane region" description="Helical" evidence="9">
    <location>
        <begin position="20"/>
        <end position="41"/>
    </location>
</feature>
<dbReference type="Pfam" id="PF24799">
    <property type="entry name" value="Paxt-1_C"/>
    <property type="match status" value="1"/>
</dbReference>
<gene>
    <name evidence="13" type="ORF">WR25_19126</name>
</gene>
<dbReference type="GO" id="GO:0003723">
    <property type="term" value="F:RNA binding"/>
    <property type="evidence" value="ECO:0007669"/>
    <property type="project" value="UniProtKB-UniRule"/>
</dbReference>
<keyword evidence="7" id="KW-0347">Helicase</keyword>
<accession>A0A2A2L337</accession>
<feature type="transmembrane region" description="Helical" evidence="9">
    <location>
        <begin position="47"/>
        <end position="66"/>
    </location>
</feature>
<dbReference type="CDD" id="cd17957">
    <property type="entry name" value="DEADc_DDX52"/>
    <property type="match status" value="1"/>
</dbReference>
<dbReference type="InterPro" id="IPR008506">
    <property type="entry name" value="SND2/TMEM208"/>
</dbReference>
<reference evidence="13 14" key="1">
    <citation type="journal article" date="2017" name="Curr. Biol.">
        <title>Genome architecture and evolution of a unichromosomal asexual nematode.</title>
        <authorList>
            <person name="Fradin H."/>
            <person name="Zegar C."/>
            <person name="Gutwein M."/>
            <person name="Lucas J."/>
            <person name="Kovtun M."/>
            <person name="Corcoran D."/>
            <person name="Baugh L.R."/>
            <person name="Kiontke K."/>
            <person name="Gunsalus K."/>
            <person name="Fitch D.H."/>
            <person name="Piano F."/>
        </authorList>
    </citation>
    <scope>NUCLEOTIDE SEQUENCE [LARGE SCALE GENOMIC DNA]</scope>
    <source>
        <strain evidence="13">PF1309</strain>
    </source>
</reference>
<evidence type="ECO:0000256" key="6">
    <source>
        <dbReference type="ARBA" id="ARBA00047984"/>
    </source>
</evidence>
<evidence type="ECO:0000256" key="1">
    <source>
        <dbReference type="ARBA" id="ARBA00022741"/>
    </source>
</evidence>
<comment type="caution">
    <text evidence="13">The sequence shown here is derived from an EMBL/GenBank/DDBJ whole genome shotgun (WGS) entry which is preliminary data.</text>
</comment>
<dbReference type="Gene3D" id="3.40.50.300">
    <property type="entry name" value="P-loop containing nucleotide triphosphate hydrolases"/>
    <property type="match status" value="2"/>
</dbReference>
<name>A0A2A2L337_9BILA</name>
<evidence type="ECO:0000259" key="12">
    <source>
        <dbReference type="PROSITE" id="PS51827"/>
    </source>
</evidence>
<dbReference type="EC" id="3.6.4.13" evidence="7"/>
<dbReference type="InterPro" id="IPR011545">
    <property type="entry name" value="DEAD/DEAH_box_helicase_dom"/>
</dbReference>